<keyword evidence="1" id="KW-0862">Zinc</keyword>
<dbReference type="PROSITE" id="PS00028">
    <property type="entry name" value="ZINC_FINGER_C2H2_1"/>
    <property type="match status" value="1"/>
</dbReference>
<dbReference type="Proteomes" id="UP000029121">
    <property type="component" value="Unassembled WGS sequence"/>
</dbReference>
<dbReference type="InterPro" id="IPR036236">
    <property type="entry name" value="Znf_C2H2_sf"/>
</dbReference>
<dbReference type="PROSITE" id="PS50157">
    <property type="entry name" value="ZINC_FINGER_C2H2_2"/>
    <property type="match status" value="1"/>
</dbReference>
<evidence type="ECO:0000256" key="2">
    <source>
        <dbReference type="SAM" id="MobiDB-lite"/>
    </source>
</evidence>
<dbReference type="SUPFAM" id="SSF57667">
    <property type="entry name" value="beta-beta-alpha zinc fingers"/>
    <property type="match status" value="1"/>
</dbReference>
<keyword evidence="1" id="KW-0863">Zinc-finger</keyword>
<name>R0GUV8_9BRAS</name>
<proteinExistence type="predicted"/>
<feature type="domain" description="C2H2-type" evidence="3">
    <location>
        <begin position="51"/>
        <end position="78"/>
    </location>
</feature>
<dbReference type="AlphaFoldDB" id="R0GUV8"/>
<dbReference type="GO" id="GO:0008270">
    <property type="term" value="F:zinc ion binding"/>
    <property type="evidence" value="ECO:0007669"/>
    <property type="project" value="UniProtKB-KW"/>
</dbReference>
<keyword evidence="1" id="KW-0479">Metal-binding</keyword>
<feature type="compositionally biased region" description="Basic and acidic residues" evidence="2">
    <location>
        <begin position="112"/>
        <end position="121"/>
    </location>
</feature>
<accession>R0GUV8</accession>
<dbReference type="EMBL" id="KB870812">
    <property type="protein sequence ID" value="EOA14943.1"/>
    <property type="molecule type" value="Genomic_DNA"/>
</dbReference>
<evidence type="ECO:0000313" key="5">
    <source>
        <dbReference type="Proteomes" id="UP000029121"/>
    </source>
</evidence>
<feature type="compositionally biased region" description="Polar residues" evidence="2">
    <location>
        <begin position="80"/>
        <end position="104"/>
    </location>
</feature>
<sequence length="148" mass="16821">MVLLSPFFKVHAQLFNCSTPHKHDQKLKSAVEAVEEKESVKNPPPYNSKIYICLSCKGAFPTPHALGGHRTTHKEENQKVEMQQQNHENDNSQNGSGSTQSKTLISERKKKSAEERKKKIADSLIPKKKNKEIRKTWEGVATKRKRSS</sequence>
<gene>
    <name evidence="4" type="ORF">CARUB_v10028287mg</name>
</gene>
<evidence type="ECO:0000313" key="4">
    <source>
        <dbReference type="EMBL" id="EOA14943.1"/>
    </source>
</evidence>
<feature type="region of interest" description="Disordered" evidence="2">
    <location>
        <begin position="63"/>
        <end position="148"/>
    </location>
</feature>
<reference evidence="5" key="1">
    <citation type="journal article" date="2013" name="Nat. Genet.">
        <title>The Capsella rubella genome and the genomic consequences of rapid mating system evolution.</title>
        <authorList>
            <person name="Slotte T."/>
            <person name="Hazzouri K.M."/>
            <person name="Agren J.A."/>
            <person name="Koenig D."/>
            <person name="Maumus F."/>
            <person name="Guo Y.L."/>
            <person name="Steige K."/>
            <person name="Platts A.E."/>
            <person name="Escobar J.S."/>
            <person name="Newman L.K."/>
            <person name="Wang W."/>
            <person name="Mandakova T."/>
            <person name="Vello E."/>
            <person name="Smith L.M."/>
            <person name="Henz S.R."/>
            <person name="Steffen J."/>
            <person name="Takuno S."/>
            <person name="Brandvain Y."/>
            <person name="Coop G."/>
            <person name="Andolfatto P."/>
            <person name="Hu T.T."/>
            <person name="Blanchette M."/>
            <person name="Clark R.M."/>
            <person name="Quesneville H."/>
            <person name="Nordborg M."/>
            <person name="Gaut B.S."/>
            <person name="Lysak M.A."/>
            <person name="Jenkins J."/>
            <person name="Grimwood J."/>
            <person name="Chapman J."/>
            <person name="Prochnik S."/>
            <person name="Shu S."/>
            <person name="Rokhsar D."/>
            <person name="Schmutz J."/>
            <person name="Weigel D."/>
            <person name="Wright S.I."/>
        </authorList>
    </citation>
    <scope>NUCLEOTIDE SEQUENCE [LARGE SCALE GENOMIC DNA]</scope>
    <source>
        <strain evidence="5">cv. Monte Gargano</strain>
    </source>
</reference>
<organism evidence="4 5">
    <name type="scientific">Capsella rubella</name>
    <dbReference type="NCBI Taxonomy" id="81985"/>
    <lineage>
        <taxon>Eukaryota</taxon>
        <taxon>Viridiplantae</taxon>
        <taxon>Streptophyta</taxon>
        <taxon>Embryophyta</taxon>
        <taxon>Tracheophyta</taxon>
        <taxon>Spermatophyta</taxon>
        <taxon>Magnoliopsida</taxon>
        <taxon>eudicotyledons</taxon>
        <taxon>Gunneridae</taxon>
        <taxon>Pentapetalae</taxon>
        <taxon>rosids</taxon>
        <taxon>malvids</taxon>
        <taxon>Brassicales</taxon>
        <taxon>Brassicaceae</taxon>
        <taxon>Camelineae</taxon>
        <taxon>Capsella</taxon>
    </lineage>
</organism>
<protein>
    <recommendedName>
        <fullName evidence="3">C2H2-type domain-containing protein</fullName>
    </recommendedName>
</protein>
<evidence type="ECO:0000259" key="3">
    <source>
        <dbReference type="PROSITE" id="PS50157"/>
    </source>
</evidence>
<keyword evidence="5" id="KW-1185">Reference proteome</keyword>
<dbReference type="InterPro" id="IPR013087">
    <property type="entry name" value="Znf_C2H2_type"/>
</dbReference>
<evidence type="ECO:0000256" key="1">
    <source>
        <dbReference type="PROSITE-ProRule" id="PRU00042"/>
    </source>
</evidence>